<gene>
    <name evidence="15" type="ORF">MKW94_003089</name>
</gene>
<proteinExistence type="inferred from homology"/>
<feature type="binding site" description="axial binding residue" evidence="10">
    <location>
        <position position="185"/>
    </location>
    <ligand>
        <name>heme b</name>
        <dbReference type="ChEBI" id="CHEBI:60344"/>
    </ligand>
    <ligandPart>
        <name>Fe</name>
        <dbReference type="ChEBI" id="CHEBI:18248"/>
    </ligandPart>
</feature>
<keyword evidence="4 10" id="KW-0479">Metal-binding</keyword>
<dbReference type="AlphaFoldDB" id="A0AA42ATQ3"/>
<dbReference type="PANTHER" id="PTHR31388">
    <property type="entry name" value="PEROXIDASE 72-RELATED"/>
    <property type="match status" value="1"/>
</dbReference>
<comment type="cofactor">
    <cofactor evidence="10 13">
        <name>heme b</name>
        <dbReference type="ChEBI" id="CHEBI:60344"/>
    </cofactor>
    <text evidence="10 13">Binds 1 heme b (iron(II)-protoporphyrin IX) group per subunit.</text>
</comment>
<evidence type="ECO:0000256" key="13">
    <source>
        <dbReference type="RuleBase" id="RU362060"/>
    </source>
</evidence>
<keyword evidence="3 13" id="KW-0349">Heme</keyword>
<feature type="binding site" evidence="10">
    <location>
        <position position="186"/>
    </location>
    <ligand>
        <name>Ca(2+)</name>
        <dbReference type="ChEBI" id="CHEBI:29108"/>
        <label>2</label>
    </ligand>
</feature>
<dbReference type="PRINTS" id="PR00458">
    <property type="entry name" value="PEROXIDASE"/>
</dbReference>
<evidence type="ECO:0000313" key="16">
    <source>
        <dbReference type="Proteomes" id="UP001177140"/>
    </source>
</evidence>
<keyword evidence="13" id="KW-0376">Hydrogen peroxide</keyword>
<feature type="domain" description="Plant heme peroxidase family profile" evidence="14">
    <location>
        <begin position="35"/>
        <end position="309"/>
    </location>
</feature>
<dbReference type="Proteomes" id="UP001177140">
    <property type="component" value="Unassembled WGS sequence"/>
</dbReference>
<evidence type="ECO:0000256" key="6">
    <source>
        <dbReference type="ARBA" id="ARBA00023004"/>
    </source>
</evidence>
<comment type="cofactor">
    <cofactor evidence="10 13">
        <name>Ca(2+)</name>
        <dbReference type="ChEBI" id="CHEBI:29108"/>
    </cofactor>
    <text evidence="10 13">Binds 2 calcium ions per subunit.</text>
</comment>
<feature type="binding site" evidence="9">
    <location>
        <position position="155"/>
    </location>
    <ligand>
        <name>substrate</name>
    </ligand>
</feature>
<evidence type="ECO:0000256" key="1">
    <source>
        <dbReference type="ARBA" id="ARBA00000189"/>
    </source>
</evidence>
<comment type="catalytic activity">
    <reaction evidence="1 13">
        <text>2 a phenolic donor + H2O2 = 2 a phenolic radical donor + 2 H2O</text>
        <dbReference type="Rhea" id="RHEA:56136"/>
        <dbReference type="ChEBI" id="CHEBI:15377"/>
        <dbReference type="ChEBI" id="CHEBI:16240"/>
        <dbReference type="ChEBI" id="CHEBI:139520"/>
        <dbReference type="ChEBI" id="CHEBI:139521"/>
        <dbReference type="EC" id="1.11.1.7"/>
    </reaction>
</comment>
<evidence type="ECO:0000256" key="7">
    <source>
        <dbReference type="ARBA" id="ARBA00023157"/>
    </source>
</evidence>
<comment type="function">
    <text evidence="13">Removal of H(2)O(2), oxidation of toxic reductants, biosynthesis and degradation of lignin, suberization, auxin catabolism, response to environmental stresses such as wounding, pathogen attack and oxidative stress.</text>
</comment>
<dbReference type="InterPro" id="IPR033905">
    <property type="entry name" value="Secretory_peroxidase"/>
</dbReference>
<dbReference type="InterPro" id="IPR010255">
    <property type="entry name" value="Haem_peroxidase_sf"/>
</dbReference>
<keyword evidence="16" id="KW-1185">Reference proteome</keyword>
<evidence type="ECO:0000256" key="9">
    <source>
        <dbReference type="PIRSR" id="PIRSR600823-2"/>
    </source>
</evidence>
<dbReference type="GO" id="GO:0005576">
    <property type="term" value="C:extracellular region"/>
    <property type="evidence" value="ECO:0007669"/>
    <property type="project" value="UniProtKB-SubCell"/>
</dbReference>
<keyword evidence="5 13" id="KW-0560">Oxidoreductase</keyword>
<feature type="binding site" evidence="10">
    <location>
        <position position="231"/>
    </location>
    <ligand>
        <name>Ca(2+)</name>
        <dbReference type="ChEBI" id="CHEBI:29108"/>
        <label>2</label>
    </ligand>
</feature>
<keyword evidence="10 13" id="KW-0106">Calcium</keyword>
<dbReference type="Pfam" id="PF00141">
    <property type="entry name" value="peroxidase"/>
    <property type="match status" value="1"/>
</dbReference>
<evidence type="ECO:0000256" key="5">
    <source>
        <dbReference type="ARBA" id="ARBA00023002"/>
    </source>
</evidence>
<dbReference type="InterPro" id="IPR002016">
    <property type="entry name" value="Haem_peroxidase"/>
</dbReference>
<dbReference type="EMBL" id="JAJJMA010221901">
    <property type="protein sequence ID" value="MCL7041262.1"/>
    <property type="molecule type" value="Genomic_DNA"/>
</dbReference>
<organism evidence="15 16">
    <name type="scientific">Papaver nudicaule</name>
    <name type="common">Iceland poppy</name>
    <dbReference type="NCBI Taxonomy" id="74823"/>
    <lineage>
        <taxon>Eukaryota</taxon>
        <taxon>Viridiplantae</taxon>
        <taxon>Streptophyta</taxon>
        <taxon>Embryophyta</taxon>
        <taxon>Tracheophyta</taxon>
        <taxon>Spermatophyta</taxon>
        <taxon>Magnoliopsida</taxon>
        <taxon>Ranunculales</taxon>
        <taxon>Papaveraceae</taxon>
        <taxon>Papaveroideae</taxon>
        <taxon>Papaver</taxon>
    </lineage>
</organism>
<feature type="binding site" evidence="10">
    <location>
        <position position="77"/>
    </location>
    <ligand>
        <name>Ca(2+)</name>
        <dbReference type="ChEBI" id="CHEBI:29108"/>
        <label>1</label>
    </ligand>
</feature>
<evidence type="ECO:0000256" key="2">
    <source>
        <dbReference type="ARBA" id="ARBA00022559"/>
    </source>
</evidence>
<feature type="active site" description="Proton acceptor" evidence="8">
    <location>
        <position position="76"/>
    </location>
</feature>
<comment type="similarity">
    <text evidence="13">Belongs to the peroxidase family. Classical plant (class III) peroxidase subfamily.</text>
</comment>
<feature type="site" description="Transition state stabilizer" evidence="11">
    <location>
        <position position="72"/>
    </location>
</feature>
<dbReference type="GO" id="GO:0020037">
    <property type="term" value="F:heme binding"/>
    <property type="evidence" value="ECO:0007669"/>
    <property type="project" value="UniProtKB-UniRule"/>
</dbReference>
<dbReference type="GO" id="GO:0140825">
    <property type="term" value="F:lactoperoxidase activity"/>
    <property type="evidence" value="ECO:0007669"/>
    <property type="project" value="UniProtKB-EC"/>
</dbReference>
<dbReference type="SUPFAM" id="SSF48113">
    <property type="entry name" value="Heme-dependent peroxidases"/>
    <property type="match status" value="1"/>
</dbReference>
<dbReference type="PROSITE" id="PS50873">
    <property type="entry name" value="PEROXIDASE_4"/>
    <property type="match status" value="1"/>
</dbReference>
<dbReference type="PROSITE" id="PS00436">
    <property type="entry name" value="PEROXIDASE_2"/>
    <property type="match status" value="1"/>
</dbReference>
<evidence type="ECO:0000313" key="15">
    <source>
        <dbReference type="EMBL" id="MCL7041262.1"/>
    </source>
</evidence>
<keyword evidence="2 13" id="KW-0575">Peroxidase</keyword>
<accession>A0AA42ATQ3</accession>
<evidence type="ECO:0000256" key="8">
    <source>
        <dbReference type="PIRSR" id="PIRSR600823-1"/>
    </source>
</evidence>
<evidence type="ECO:0000256" key="11">
    <source>
        <dbReference type="PIRSR" id="PIRSR600823-4"/>
    </source>
</evidence>
<evidence type="ECO:0000256" key="4">
    <source>
        <dbReference type="ARBA" id="ARBA00022723"/>
    </source>
</evidence>
<evidence type="ECO:0000256" key="3">
    <source>
        <dbReference type="ARBA" id="ARBA00022617"/>
    </source>
</evidence>
<evidence type="ECO:0000256" key="10">
    <source>
        <dbReference type="PIRSR" id="PIRSR600823-3"/>
    </source>
</evidence>
<feature type="disulfide bond" evidence="12">
    <location>
        <begin position="113"/>
        <end position="305"/>
    </location>
</feature>
<protein>
    <recommendedName>
        <fullName evidence="13">Peroxidase</fullName>
        <ecNumber evidence="13">1.11.1.7</ecNumber>
    </recommendedName>
</protein>
<dbReference type="CDD" id="cd00693">
    <property type="entry name" value="secretory_peroxidase"/>
    <property type="match status" value="1"/>
</dbReference>
<sequence>MLVVLLPLTSLSRAHPVSPSSWGGDIDSGNVEGTLVFPEFYQYSCPQAIDIVMSFFHQAIAKQPRIAASLLRLHFHDCFAQNSIPNKNSLRGFEVIDEIKAQLEAACPQTVSCADSIALAARGSTVLSGGPYWELPLGRKDSRTASLSASNSNIPPQNSTLQNLITLFSRQGLDEQDLVALSGCHTIGNGNNQPDENLERKYLYNLRSVCHKAGNENVISPLDFSSPTKFDNTYFKLILYGRGLLNSDEVLLTGYAGNTDHQTMDLVKSYAGDEGLFFRHFVKSMVKMGSISPLIGNNGEVRKNCRLIN</sequence>
<comment type="caution">
    <text evidence="15">The sequence shown here is derived from an EMBL/GenBank/DDBJ whole genome shotgun (WGS) entry which is preliminary data.</text>
</comment>
<keyword evidence="7 12" id="KW-1015">Disulfide bond</keyword>
<dbReference type="GO" id="GO:0006979">
    <property type="term" value="P:response to oxidative stress"/>
    <property type="evidence" value="ECO:0007669"/>
    <property type="project" value="UniProtKB-UniRule"/>
</dbReference>
<dbReference type="Gene3D" id="1.10.520.10">
    <property type="match status" value="1"/>
</dbReference>
<dbReference type="InterPro" id="IPR000823">
    <property type="entry name" value="Peroxidase_pln"/>
</dbReference>
<dbReference type="PRINTS" id="PR00461">
    <property type="entry name" value="PLPEROXIDASE"/>
</dbReference>
<dbReference type="GO" id="GO:0046872">
    <property type="term" value="F:metal ion binding"/>
    <property type="evidence" value="ECO:0007669"/>
    <property type="project" value="UniProtKB-UniRule"/>
</dbReference>
<keyword evidence="6 10" id="KW-0408">Iron</keyword>
<keyword evidence="13" id="KW-0964">Secreted</keyword>
<name>A0AA42ATQ3_PAPNU</name>
<evidence type="ECO:0000256" key="12">
    <source>
        <dbReference type="PIRSR" id="PIRSR600823-5"/>
    </source>
</evidence>
<dbReference type="Gene3D" id="1.10.420.10">
    <property type="entry name" value="Peroxidase, domain 2"/>
    <property type="match status" value="1"/>
</dbReference>
<comment type="subcellular location">
    <subcellularLocation>
        <location evidence="13">Secreted</location>
    </subcellularLocation>
</comment>
<reference evidence="15" key="1">
    <citation type="submission" date="2022-03" db="EMBL/GenBank/DDBJ databases">
        <title>A functionally conserved STORR gene fusion in Papaver species that diverged 16.8 million years ago.</title>
        <authorList>
            <person name="Catania T."/>
        </authorList>
    </citation>
    <scope>NUCLEOTIDE SEQUENCE</scope>
    <source>
        <strain evidence="15">S-191538</strain>
    </source>
</reference>
<dbReference type="PANTHER" id="PTHR31388:SF164">
    <property type="entry name" value="PEROXIDASE 9"/>
    <property type="match status" value="1"/>
</dbReference>
<feature type="disulfide bond" evidence="12">
    <location>
        <begin position="45"/>
        <end position="107"/>
    </location>
</feature>
<dbReference type="EC" id="1.11.1.7" evidence="13"/>
<dbReference type="FunFam" id="1.10.420.10:FF:000001">
    <property type="entry name" value="Peroxidase"/>
    <property type="match status" value="1"/>
</dbReference>
<dbReference type="GO" id="GO:0042744">
    <property type="term" value="P:hydrogen peroxide catabolic process"/>
    <property type="evidence" value="ECO:0007669"/>
    <property type="project" value="UniProtKB-KW"/>
</dbReference>
<feature type="binding site" evidence="10">
    <location>
        <position position="223"/>
    </location>
    <ligand>
        <name>Ca(2+)</name>
        <dbReference type="ChEBI" id="CHEBI:29108"/>
        <label>2</label>
    </ligand>
</feature>
<evidence type="ECO:0000259" key="14">
    <source>
        <dbReference type="PROSITE" id="PS50873"/>
    </source>
</evidence>
<dbReference type="InterPro" id="IPR019794">
    <property type="entry name" value="Peroxidases_AS"/>
</dbReference>